<protein>
    <recommendedName>
        <fullName evidence="1">BRCT domain-containing protein</fullName>
    </recommendedName>
</protein>
<proteinExistence type="predicted"/>
<reference evidence="2 3" key="3">
    <citation type="journal article" date="2016" name="Sci. Rep.">
        <title>Genome-wide diversity and gene expression profiling of Babesia microti isolates identify polymorphic genes that mediate host-pathogen interactions.</title>
        <authorList>
            <person name="Silva J.C."/>
            <person name="Cornillot E."/>
            <person name="McCracken C."/>
            <person name="Usmani-Brown S."/>
            <person name="Dwivedi A."/>
            <person name="Ifeonu O.O."/>
            <person name="Crabtree J."/>
            <person name="Gotia H.T."/>
            <person name="Virji A.Z."/>
            <person name="Reynes C."/>
            <person name="Colinge J."/>
            <person name="Kumar V."/>
            <person name="Lawres L."/>
            <person name="Pazzi J.E."/>
            <person name="Pablo J.V."/>
            <person name="Hung C."/>
            <person name="Brancato J."/>
            <person name="Kumari P."/>
            <person name="Orvis J."/>
            <person name="Tretina K."/>
            <person name="Chibucos M."/>
            <person name="Ott S."/>
            <person name="Sadzewicz L."/>
            <person name="Sengamalay N."/>
            <person name="Shetty A.C."/>
            <person name="Su Q."/>
            <person name="Tallon L."/>
            <person name="Fraser C.M."/>
            <person name="Frutos R."/>
            <person name="Molina D.M."/>
            <person name="Krause P.J."/>
            <person name="Ben Mamoun C."/>
        </authorList>
    </citation>
    <scope>NUCLEOTIDE SEQUENCE [LARGE SCALE GENOMIC DNA]</scope>
    <source>
        <strain evidence="2 3">RI</strain>
    </source>
</reference>
<dbReference type="RefSeq" id="XP_021338190.1">
    <property type="nucleotide sequence ID" value="XM_021481561.1"/>
</dbReference>
<sequence length="444" mass="51319">MGTISVDFFWDSADWHLPNCTNNNNSDNLLFYNKVFSFIGFQNTNIAYKPLLVSMSKHIIQLGGSVFKWPDCQKFGKSEIDVNYFVTNYSQGYIYKPLDIPASKLATPLWLYFSCLDKRIYPTDYIPFFRPSKYFKPLQFKRYDYKICLAGFTALKRIRNTNYLGRGKFDMQVHLHFLKHAGINYFRLAESSNADYIVCGRSTNLKKLNLQTVDKPIVSVDWIYTMYNTGRHVDVNSYNLNLSLHSDTHQINELLGDYKVYISHMAILAHKDLLQLCKQMGASDAKVINPIILLTEEIEVSDREIVLICHSNGEYPDLDYDPNVHPSYGLVNYISTIPQDEYVTYNVSLVNPESIYEAKLLGVLDASQLIQIDTYIESVRVDRRCATDSDITINDMANSVSYRFHDIFCETGLDNIEHHSFMRIARDYQEISAQAEMQYRNGNT</sequence>
<dbReference type="PROSITE" id="PS50172">
    <property type="entry name" value="BRCT"/>
    <property type="match status" value="1"/>
</dbReference>
<dbReference type="GeneID" id="24424259"/>
<evidence type="ECO:0000313" key="2">
    <source>
        <dbReference type="EMBL" id="SJK85991.1"/>
    </source>
</evidence>
<dbReference type="InterPro" id="IPR036420">
    <property type="entry name" value="BRCT_dom_sf"/>
</dbReference>
<evidence type="ECO:0000313" key="3">
    <source>
        <dbReference type="Proteomes" id="UP000002899"/>
    </source>
</evidence>
<dbReference type="Proteomes" id="UP000002899">
    <property type="component" value="Chromosome II"/>
</dbReference>
<reference evidence="2 3" key="1">
    <citation type="journal article" date="2012" name="Nucleic Acids Res.">
        <title>Sequencing of the smallest Apicomplexan genome from the human pathogen Babesia microti.</title>
        <authorList>
            <person name="Cornillot E."/>
            <person name="Hadj-Kaddour K."/>
            <person name="Dassouli A."/>
            <person name="Noel B."/>
            <person name="Ranwez V."/>
            <person name="Vacherie B."/>
            <person name="Augagneur Y."/>
            <person name="Bres V."/>
            <person name="Duclos A."/>
            <person name="Randazzo S."/>
            <person name="Carcy B."/>
            <person name="Debierre-Grockiego F."/>
            <person name="Delbecq S."/>
            <person name="Moubri-Menage K."/>
            <person name="Shams-Eldin H."/>
            <person name="Usmani-Brown S."/>
            <person name="Bringaud F."/>
            <person name="Wincker P."/>
            <person name="Vivares C.P."/>
            <person name="Schwarz R.T."/>
            <person name="Schetters T.P."/>
            <person name="Krause P.J."/>
            <person name="Gorenflot A."/>
            <person name="Berry V."/>
            <person name="Barbe V."/>
            <person name="Ben Mamoun C."/>
        </authorList>
    </citation>
    <scope>NUCLEOTIDE SEQUENCE [LARGE SCALE GENOMIC DNA]</scope>
    <source>
        <strain evidence="2 3">RI</strain>
    </source>
</reference>
<dbReference type="SUPFAM" id="SSF52113">
    <property type="entry name" value="BRCT domain"/>
    <property type="match status" value="1"/>
</dbReference>
<dbReference type="KEGG" id="bmic:BMR1_02g02370"/>
<reference evidence="2 3" key="2">
    <citation type="journal article" date="2013" name="PLoS ONE">
        <title>Whole genome mapping and re-organization of the nuclear and mitochondrial genomes of Babesia microti isolates.</title>
        <authorList>
            <person name="Cornillot E."/>
            <person name="Dassouli A."/>
            <person name="Garg A."/>
            <person name="Pachikara N."/>
            <person name="Randazzo S."/>
            <person name="Depoix D."/>
            <person name="Carcy B."/>
            <person name="Delbecq S."/>
            <person name="Frutos R."/>
            <person name="Silva J.C."/>
            <person name="Sutton R."/>
            <person name="Krause P.J."/>
            <person name="Mamoun C.B."/>
        </authorList>
    </citation>
    <scope>NUCLEOTIDE SEQUENCE [LARGE SCALE GENOMIC DNA]</scope>
    <source>
        <strain evidence="2 3">RI</strain>
    </source>
</reference>
<keyword evidence="3" id="KW-1185">Reference proteome</keyword>
<name>A0A1R4AAG7_BABMR</name>
<dbReference type="InterPro" id="IPR001357">
    <property type="entry name" value="BRCT_dom"/>
</dbReference>
<dbReference type="VEuPathDB" id="PiroplasmaDB:BMR1_02g02370"/>
<dbReference type="EMBL" id="FO082872">
    <property type="protein sequence ID" value="SJK85991.1"/>
    <property type="molecule type" value="Genomic_DNA"/>
</dbReference>
<accession>A0A1R4AAG7</accession>
<dbReference type="Gene3D" id="3.40.50.10190">
    <property type="entry name" value="BRCT domain"/>
    <property type="match status" value="1"/>
</dbReference>
<evidence type="ECO:0000259" key="1">
    <source>
        <dbReference type="PROSITE" id="PS50172"/>
    </source>
</evidence>
<dbReference type="AlphaFoldDB" id="A0A1R4AAG7"/>
<organism evidence="2 3">
    <name type="scientific">Babesia microti (strain RI)</name>
    <dbReference type="NCBI Taxonomy" id="1133968"/>
    <lineage>
        <taxon>Eukaryota</taxon>
        <taxon>Sar</taxon>
        <taxon>Alveolata</taxon>
        <taxon>Apicomplexa</taxon>
        <taxon>Aconoidasida</taxon>
        <taxon>Piroplasmida</taxon>
        <taxon>Babesiidae</taxon>
        <taxon>Babesia</taxon>
    </lineage>
</organism>
<feature type="domain" description="BRCT" evidence="1">
    <location>
        <begin position="177"/>
        <end position="240"/>
    </location>
</feature>